<gene>
    <name evidence="1" type="ORF">IWX90DRAFT_423024</name>
</gene>
<evidence type="ECO:0000313" key="1">
    <source>
        <dbReference type="EMBL" id="KAK8174999.1"/>
    </source>
</evidence>
<organism evidence="1 2">
    <name type="scientific">Phyllosticta citrichinensis</name>
    <dbReference type="NCBI Taxonomy" id="1130410"/>
    <lineage>
        <taxon>Eukaryota</taxon>
        <taxon>Fungi</taxon>
        <taxon>Dikarya</taxon>
        <taxon>Ascomycota</taxon>
        <taxon>Pezizomycotina</taxon>
        <taxon>Dothideomycetes</taxon>
        <taxon>Dothideomycetes incertae sedis</taxon>
        <taxon>Botryosphaeriales</taxon>
        <taxon>Phyllostictaceae</taxon>
        <taxon>Phyllosticta</taxon>
    </lineage>
</organism>
<comment type="caution">
    <text evidence="1">The sequence shown here is derived from an EMBL/GenBank/DDBJ whole genome shotgun (WGS) entry which is preliminary data.</text>
</comment>
<keyword evidence="2" id="KW-1185">Reference proteome</keyword>
<dbReference type="EMBL" id="JBBWUH010000002">
    <property type="protein sequence ID" value="KAK8174999.1"/>
    <property type="molecule type" value="Genomic_DNA"/>
</dbReference>
<evidence type="ECO:0000313" key="2">
    <source>
        <dbReference type="Proteomes" id="UP001456524"/>
    </source>
</evidence>
<dbReference type="Proteomes" id="UP001456524">
    <property type="component" value="Unassembled WGS sequence"/>
</dbReference>
<name>A0ABR1Y1Z6_9PEZI</name>
<protein>
    <submittedName>
        <fullName evidence="1">Uncharacterized protein</fullName>
    </submittedName>
</protein>
<proteinExistence type="predicted"/>
<accession>A0ABR1Y1Z6</accession>
<sequence>MFLKHLVQRRLQSLSAVKLGKKKQTALLRFEHPLTNEKLTSELVQRLASQVLLVENPRQGRSLESRGGRCRLSREMVGTPKEVRREPELVGTAQKTAKDCAFAFEAHEVHQSEGAADRVLVVLVRVQRKVPVVAASRETHQDFVFGDVLEFVPLRQRVEIEGVGSDGQREPHEDLPRHGELLRRGAHVDAHGDARVFGPLVELAVGEVFCLVEPESEGRGGLHPWAEKVLGLADVESPRFQCNLRLAGHPRGHELTAIQLLLVPVLRCR</sequence>
<reference evidence="1 2" key="1">
    <citation type="journal article" date="2022" name="G3 (Bethesda)">
        <title>Enemy or ally: a genomic approach to elucidate the lifestyle of Phyllosticta citrichinaensis.</title>
        <authorList>
            <person name="Buijs V.A."/>
            <person name="Groenewald J.Z."/>
            <person name="Haridas S."/>
            <person name="LaButti K.M."/>
            <person name="Lipzen A."/>
            <person name="Martin F.M."/>
            <person name="Barry K."/>
            <person name="Grigoriev I.V."/>
            <person name="Crous P.W."/>
            <person name="Seidl M.F."/>
        </authorList>
    </citation>
    <scope>NUCLEOTIDE SEQUENCE [LARGE SCALE GENOMIC DNA]</scope>
    <source>
        <strain evidence="1 2">CBS 129764</strain>
    </source>
</reference>